<comment type="subcellular location">
    <subcellularLocation>
        <location evidence="2">Cell inner membrane</location>
        <topology evidence="2">Multi-pass membrane protein</topology>
    </subcellularLocation>
</comment>
<dbReference type="CDD" id="cd03512">
    <property type="entry name" value="Alkane-hydroxylase"/>
    <property type="match status" value="1"/>
</dbReference>
<dbReference type="CDD" id="cd00730">
    <property type="entry name" value="rubredoxin"/>
    <property type="match status" value="1"/>
</dbReference>
<protein>
    <submittedName>
        <fullName evidence="17">Alkane 1-monooxygenase</fullName>
    </submittedName>
</protein>
<keyword evidence="14 15" id="KW-0472">Membrane</keyword>
<dbReference type="Gene3D" id="2.20.28.10">
    <property type="match status" value="1"/>
</dbReference>
<dbReference type="Pfam" id="PF00487">
    <property type="entry name" value="FA_desaturase"/>
    <property type="match status" value="1"/>
</dbReference>
<dbReference type="EMBL" id="VIWX01000001">
    <property type="protein sequence ID" value="TWG07709.1"/>
    <property type="molecule type" value="Genomic_DNA"/>
</dbReference>
<dbReference type="Pfam" id="PF00301">
    <property type="entry name" value="Rubredoxin"/>
    <property type="match status" value="1"/>
</dbReference>
<keyword evidence="12" id="KW-0408">Iron</keyword>
<feature type="transmembrane region" description="Helical" evidence="15">
    <location>
        <begin position="23"/>
        <end position="41"/>
    </location>
</feature>
<dbReference type="GO" id="GO:0005886">
    <property type="term" value="C:plasma membrane"/>
    <property type="evidence" value="ECO:0007669"/>
    <property type="project" value="UniProtKB-SubCell"/>
</dbReference>
<comment type="similarity">
    <text evidence="3">Belongs to the fatty acid desaturase type 1 family. AlkB subfamily.</text>
</comment>
<dbReference type="GO" id="GO:0006629">
    <property type="term" value="P:lipid metabolic process"/>
    <property type="evidence" value="ECO:0007669"/>
    <property type="project" value="InterPro"/>
</dbReference>
<dbReference type="OrthoDB" id="4759734at2"/>
<keyword evidence="13 17" id="KW-0503">Monooxygenase</keyword>
<dbReference type="RefSeq" id="WP_145735960.1">
    <property type="nucleotide sequence ID" value="NZ_VIWX01000001.1"/>
</dbReference>
<keyword evidence="4" id="KW-0813">Transport</keyword>
<evidence type="ECO:0000313" key="18">
    <source>
        <dbReference type="Proteomes" id="UP000316184"/>
    </source>
</evidence>
<dbReference type="PROSITE" id="PS00202">
    <property type="entry name" value="RUBREDOXIN"/>
    <property type="match status" value="1"/>
</dbReference>
<dbReference type="GO" id="GO:0004497">
    <property type="term" value="F:monooxygenase activity"/>
    <property type="evidence" value="ECO:0007669"/>
    <property type="project" value="UniProtKB-KW"/>
</dbReference>
<dbReference type="AlphaFoldDB" id="A0A561V7W4"/>
<proteinExistence type="inferred from homology"/>
<dbReference type="InterPro" id="IPR024935">
    <property type="entry name" value="Rubredoxin_dom"/>
</dbReference>
<dbReference type="PANTHER" id="PTHR38674:SF1">
    <property type="entry name" value="ALKANE 1-MONOOXYGENASE 1"/>
    <property type="match status" value="1"/>
</dbReference>
<evidence type="ECO:0000256" key="2">
    <source>
        <dbReference type="ARBA" id="ARBA00004429"/>
    </source>
</evidence>
<keyword evidence="5" id="KW-1003">Cell membrane</keyword>
<evidence type="ECO:0000256" key="10">
    <source>
        <dbReference type="ARBA" id="ARBA00022989"/>
    </source>
</evidence>
<evidence type="ECO:0000256" key="8">
    <source>
        <dbReference type="ARBA" id="ARBA00022723"/>
    </source>
</evidence>
<evidence type="ECO:0000259" key="16">
    <source>
        <dbReference type="PROSITE" id="PS50903"/>
    </source>
</evidence>
<evidence type="ECO:0000256" key="14">
    <source>
        <dbReference type="ARBA" id="ARBA00023136"/>
    </source>
</evidence>
<dbReference type="InterPro" id="IPR005804">
    <property type="entry name" value="FA_desaturase_dom"/>
</dbReference>
<dbReference type="PANTHER" id="PTHR38674">
    <property type="entry name" value="ALKANE 1-MONOOXYGENASE 1"/>
    <property type="match status" value="1"/>
</dbReference>
<name>A0A561V7W4_9PSEU</name>
<evidence type="ECO:0000256" key="12">
    <source>
        <dbReference type="ARBA" id="ARBA00023004"/>
    </source>
</evidence>
<keyword evidence="7 15" id="KW-0812">Transmembrane</keyword>
<dbReference type="InterPro" id="IPR018527">
    <property type="entry name" value="Rubredoxin_Fe_BS"/>
</dbReference>
<evidence type="ECO:0000256" key="5">
    <source>
        <dbReference type="ARBA" id="ARBA00022475"/>
    </source>
</evidence>
<reference evidence="17 18" key="1">
    <citation type="submission" date="2019-06" db="EMBL/GenBank/DDBJ databases">
        <title>Sequencing the genomes of 1000 actinobacteria strains.</title>
        <authorList>
            <person name="Klenk H.-P."/>
        </authorList>
    </citation>
    <scope>NUCLEOTIDE SEQUENCE [LARGE SCALE GENOMIC DNA]</scope>
    <source>
        <strain evidence="17 18">DSM 46699</strain>
    </source>
</reference>
<evidence type="ECO:0000256" key="7">
    <source>
        <dbReference type="ARBA" id="ARBA00022692"/>
    </source>
</evidence>
<evidence type="ECO:0000256" key="11">
    <source>
        <dbReference type="ARBA" id="ARBA00023002"/>
    </source>
</evidence>
<evidence type="ECO:0000256" key="13">
    <source>
        <dbReference type="ARBA" id="ARBA00023033"/>
    </source>
</evidence>
<evidence type="ECO:0000256" key="3">
    <source>
        <dbReference type="ARBA" id="ARBA00010823"/>
    </source>
</evidence>
<feature type="transmembrane region" description="Helical" evidence="15">
    <location>
        <begin position="47"/>
        <end position="71"/>
    </location>
</feature>
<organism evidence="17 18">
    <name type="scientific">Saccharopolyspora dendranthemae</name>
    <dbReference type="NCBI Taxonomy" id="1181886"/>
    <lineage>
        <taxon>Bacteria</taxon>
        <taxon>Bacillati</taxon>
        <taxon>Actinomycetota</taxon>
        <taxon>Actinomycetes</taxon>
        <taxon>Pseudonocardiales</taxon>
        <taxon>Pseudonocardiaceae</taxon>
        <taxon>Saccharopolyspora</taxon>
    </lineage>
</organism>
<keyword evidence="11" id="KW-0560">Oxidoreductase</keyword>
<dbReference type="PROSITE" id="PS50903">
    <property type="entry name" value="RUBREDOXIN_LIKE"/>
    <property type="match status" value="1"/>
</dbReference>
<dbReference type="InterPro" id="IPR024934">
    <property type="entry name" value="Rubredoxin-like_dom"/>
</dbReference>
<keyword evidence="9" id="KW-0249">Electron transport</keyword>
<evidence type="ECO:0000256" key="15">
    <source>
        <dbReference type="SAM" id="Phobius"/>
    </source>
</evidence>
<feature type="domain" description="Rubredoxin-like" evidence="16">
    <location>
        <begin position="415"/>
        <end position="467"/>
    </location>
</feature>
<keyword evidence="18" id="KW-1185">Reference proteome</keyword>
<keyword evidence="10 15" id="KW-1133">Transmembrane helix</keyword>
<comment type="caution">
    <text evidence="17">The sequence shown here is derived from an EMBL/GenBank/DDBJ whole genome shotgun (WGS) entry which is preliminary data.</text>
</comment>
<evidence type="ECO:0000256" key="9">
    <source>
        <dbReference type="ARBA" id="ARBA00022982"/>
    </source>
</evidence>
<accession>A0A561V7W4</accession>
<dbReference type="GO" id="GO:0005506">
    <property type="term" value="F:iron ion binding"/>
    <property type="evidence" value="ECO:0007669"/>
    <property type="project" value="InterPro"/>
</dbReference>
<evidence type="ECO:0000256" key="1">
    <source>
        <dbReference type="ARBA" id="ARBA00002792"/>
    </source>
</evidence>
<dbReference type="Proteomes" id="UP000316184">
    <property type="component" value="Unassembled WGS sequence"/>
</dbReference>
<feature type="transmembrane region" description="Helical" evidence="15">
    <location>
        <begin position="92"/>
        <end position="113"/>
    </location>
</feature>
<dbReference type="SUPFAM" id="SSF57802">
    <property type="entry name" value="Rubredoxin-like"/>
    <property type="match status" value="1"/>
</dbReference>
<keyword evidence="6" id="KW-0997">Cell inner membrane</keyword>
<sequence length="472" mass="53246">MPLEASGTVAEGTTGRWRDQKRYLWLLGLVVPSMAFIAIFGKEVLGISALLWTGPLIVLVIVPLIDFLVGLDRSNPPDDVIEALEEDRYYRYITFAFLPVQYAGFVCAMYLIVARDWPVIDKIGLAATIGFIGGIGINTAHELGHKKESHERWLSKIALAQSFYGHFYIEHNRGHHVRVATPEDPASSRIGENFYRFWVRTVSGSLKSAWNLEKRRYQRKGTHPFHLGNDVLNSWMMTAVLWGGLVAWLGPEVLPYLLLQGVIGFSLLEVVNYLEHYGMLRQEVASGKTRRYERVQPSHSWNSNNIATNVLLYHLQRHSDHHANPTRRYQVLRDYQESPVLPTGYAGMIVLALVPPLWRRVMDHRVVAHFDGDVRLANVQPGKTHRLLRRFPTQAAEVGAAVKTDATRQEFGDDVHAARCPGCGYTYEVATGDEAEGFAAGTAWKDVPDDWCCPDCGVREKVDFVPLKESVQ</sequence>
<evidence type="ECO:0000313" key="17">
    <source>
        <dbReference type="EMBL" id="TWG07709.1"/>
    </source>
</evidence>
<evidence type="ECO:0000256" key="4">
    <source>
        <dbReference type="ARBA" id="ARBA00022448"/>
    </source>
</evidence>
<gene>
    <name evidence="17" type="ORF">FHU35_11327</name>
</gene>
<dbReference type="InterPro" id="IPR033885">
    <property type="entry name" value="AlkB/XylM"/>
</dbReference>
<evidence type="ECO:0000256" key="6">
    <source>
        <dbReference type="ARBA" id="ARBA00022519"/>
    </source>
</evidence>
<comment type="function">
    <text evidence="1">Involved in the hydrocarbon hydroxylating system, which transfers electrons from NADH to rubredoxin reductase and then through rubredoxin to alkane 1 monooxygenase.</text>
</comment>
<keyword evidence="8" id="KW-0479">Metal-binding</keyword>